<reference evidence="2" key="1">
    <citation type="journal article" date="2019" name="Int. J. Syst. Evol. Microbiol.">
        <title>The Global Catalogue of Microorganisms (GCM) 10K type strain sequencing project: providing services to taxonomists for standard genome sequencing and annotation.</title>
        <authorList>
            <consortium name="The Broad Institute Genomics Platform"/>
            <consortium name="The Broad Institute Genome Sequencing Center for Infectious Disease"/>
            <person name="Wu L."/>
            <person name="Ma J."/>
        </authorList>
    </citation>
    <scope>NUCLEOTIDE SEQUENCE [LARGE SCALE GENOMIC DNA]</scope>
    <source>
        <strain evidence="2">CGMCC 4.7329</strain>
    </source>
</reference>
<accession>A0ABQ2KMA2</accession>
<gene>
    <name evidence="1" type="ORF">GCM10011610_37100</name>
</gene>
<dbReference type="Proteomes" id="UP000658127">
    <property type="component" value="Unassembled WGS sequence"/>
</dbReference>
<evidence type="ECO:0000313" key="2">
    <source>
        <dbReference type="Proteomes" id="UP000658127"/>
    </source>
</evidence>
<name>A0ABQ2KMA2_9NOCA</name>
<dbReference type="EMBL" id="BMNE01000004">
    <property type="protein sequence ID" value="GGN84128.1"/>
    <property type="molecule type" value="Genomic_DNA"/>
</dbReference>
<sequence length="110" mass="11541">MPAIVQAMIAPNPPVACPKLRGSEKTPAPTMEPTTIADKVSNGIFFVAVCSEAVIALLLRIGIGDEADAGRRGGDKGGNHRAYRIGEARTCRSYPAFARPPATVSMSGKF</sequence>
<evidence type="ECO:0000313" key="1">
    <source>
        <dbReference type="EMBL" id="GGN84128.1"/>
    </source>
</evidence>
<keyword evidence="2" id="KW-1185">Reference proteome</keyword>
<proteinExistence type="predicted"/>
<organism evidence="1 2">
    <name type="scientific">Nocardia rhizosphaerihabitans</name>
    <dbReference type="NCBI Taxonomy" id="1691570"/>
    <lineage>
        <taxon>Bacteria</taxon>
        <taxon>Bacillati</taxon>
        <taxon>Actinomycetota</taxon>
        <taxon>Actinomycetes</taxon>
        <taxon>Mycobacteriales</taxon>
        <taxon>Nocardiaceae</taxon>
        <taxon>Nocardia</taxon>
    </lineage>
</organism>
<protein>
    <submittedName>
        <fullName evidence="1">Uncharacterized protein</fullName>
    </submittedName>
</protein>
<comment type="caution">
    <text evidence="1">The sequence shown here is derived from an EMBL/GenBank/DDBJ whole genome shotgun (WGS) entry which is preliminary data.</text>
</comment>